<dbReference type="PANTHER" id="PTHR43969:SF9">
    <property type="entry name" value="GLUTATHIONE S TRANSFERASE D10, ISOFORM A-RELATED"/>
    <property type="match status" value="1"/>
</dbReference>
<dbReference type="AlphaFoldDB" id="A0A7R9MIG3"/>
<feature type="non-terminal residue" evidence="2">
    <location>
        <position position="1"/>
    </location>
</feature>
<gene>
    <name evidence="2" type="ORF">ONB1V03_LOCUS17382</name>
</gene>
<evidence type="ECO:0000313" key="2">
    <source>
        <dbReference type="EMBL" id="CAD7660819.1"/>
    </source>
</evidence>
<reference evidence="2" key="1">
    <citation type="submission" date="2020-11" db="EMBL/GenBank/DDBJ databases">
        <authorList>
            <person name="Tran Van P."/>
        </authorList>
    </citation>
    <scope>NUCLEOTIDE SEQUENCE</scope>
</reference>
<dbReference type="Gene3D" id="1.20.1050.10">
    <property type="match status" value="2"/>
</dbReference>
<organism evidence="2">
    <name type="scientific">Oppiella nova</name>
    <dbReference type="NCBI Taxonomy" id="334625"/>
    <lineage>
        <taxon>Eukaryota</taxon>
        <taxon>Metazoa</taxon>
        <taxon>Ecdysozoa</taxon>
        <taxon>Arthropoda</taxon>
        <taxon>Chelicerata</taxon>
        <taxon>Arachnida</taxon>
        <taxon>Acari</taxon>
        <taxon>Acariformes</taxon>
        <taxon>Sarcoptiformes</taxon>
        <taxon>Oribatida</taxon>
        <taxon>Brachypylina</taxon>
        <taxon>Oppioidea</taxon>
        <taxon>Oppiidae</taxon>
        <taxon>Oppiella</taxon>
    </lineage>
</organism>
<keyword evidence="3" id="KW-1185">Reference proteome</keyword>
<dbReference type="Pfam" id="PF00043">
    <property type="entry name" value="GST_C"/>
    <property type="match status" value="1"/>
</dbReference>
<protein>
    <recommendedName>
        <fullName evidence="1">GST C-terminal domain-containing protein</fullName>
    </recommendedName>
</protein>
<dbReference type="InterPro" id="IPR010987">
    <property type="entry name" value="Glutathione-S-Trfase_C-like"/>
</dbReference>
<dbReference type="GO" id="GO:0004364">
    <property type="term" value="F:glutathione transferase activity"/>
    <property type="evidence" value="ECO:0007669"/>
    <property type="project" value="TreeGrafter"/>
</dbReference>
<dbReference type="GO" id="GO:0006749">
    <property type="term" value="P:glutathione metabolic process"/>
    <property type="evidence" value="ECO:0007669"/>
    <property type="project" value="TreeGrafter"/>
</dbReference>
<accession>A0A7R9MIG3</accession>
<name>A0A7R9MIG3_9ACAR</name>
<dbReference type="EMBL" id="CAJPVJ010021392">
    <property type="protein sequence ID" value="CAG2177955.1"/>
    <property type="molecule type" value="Genomic_DNA"/>
</dbReference>
<dbReference type="PANTHER" id="PTHR43969">
    <property type="entry name" value="GLUTATHIONE S TRANSFERASE D10, ISOFORM A-RELATED"/>
    <property type="match status" value="1"/>
</dbReference>
<sequence>HLKYSLKNLVNRYRPSHALYPSDPRTRATIDRLLQFDLGSLYRSISDYVSPIFFGKAMDGLKEDKLKETLDLFDSMAAKERFLCGERYRPSHALYPSDPRTRATIDRLLQFDLGSLYRSISDYVSPLFFGKAMDGLKEDKLKETLDLFDSMVAKERFLCGDDLSLADISIIAGLSLLEATDYPLSRWMNACKWMDGVKDRLKDFYEEINAKAIENTRQYVEFLRDKRDIKTDIKPDK</sequence>
<evidence type="ECO:0000313" key="3">
    <source>
        <dbReference type="Proteomes" id="UP000728032"/>
    </source>
</evidence>
<dbReference type="OrthoDB" id="37920at2759"/>
<evidence type="ECO:0000259" key="1">
    <source>
        <dbReference type="PROSITE" id="PS50405"/>
    </source>
</evidence>
<dbReference type="Proteomes" id="UP000728032">
    <property type="component" value="Unassembled WGS sequence"/>
</dbReference>
<proteinExistence type="predicted"/>
<dbReference type="EMBL" id="OC936217">
    <property type="protein sequence ID" value="CAD7660819.1"/>
    <property type="molecule type" value="Genomic_DNA"/>
</dbReference>
<dbReference type="InterPro" id="IPR004046">
    <property type="entry name" value="GST_C"/>
</dbReference>
<dbReference type="FunFam" id="1.20.1050.10:FF:000007">
    <property type="entry name" value="Glutathione S-transferase 1-1"/>
    <property type="match status" value="1"/>
</dbReference>
<dbReference type="PROSITE" id="PS50405">
    <property type="entry name" value="GST_CTER"/>
    <property type="match status" value="1"/>
</dbReference>
<dbReference type="SUPFAM" id="SSF47616">
    <property type="entry name" value="GST C-terminal domain-like"/>
    <property type="match status" value="2"/>
</dbReference>
<feature type="domain" description="GST C-terminal" evidence="1">
    <location>
        <begin position="98"/>
        <end position="222"/>
    </location>
</feature>
<dbReference type="InterPro" id="IPR036282">
    <property type="entry name" value="Glutathione-S-Trfase_C_sf"/>
</dbReference>
<dbReference type="CDD" id="cd03177">
    <property type="entry name" value="GST_C_Delta_Epsilon"/>
    <property type="match status" value="1"/>
</dbReference>